<evidence type="ECO:0000313" key="2">
    <source>
        <dbReference type="Proteomes" id="UP000584374"/>
    </source>
</evidence>
<sequence>MSFTKIEDRPFSAGRVDHTDGLLRVAVQQCRHRQRLDTAAPAMSRPLDRLSAPTCTETIDIKGKT</sequence>
<name>A0A840QBG4_9PSEU</name>
<gene>
    <name evidence="1" type="ORF">BJ970_001727</name>
</gene>
<reference evidence="1 2" key="1">
    <citation type="submission" date="2020-08" db="EMBL/GenBank/DDBJ databases">
        <title>Sequencing the genomes of 1000 actinobacteria strains.</title>
        <authorList>
            <person name="Klenk H.-P."/>
        </authorList>
    </citation>
    <scope>NUCLEOTIDE SEQUENCE [LARGE SCALE GENOMIC DNA]</scope>
    <source>
        <strain evidence="1 2">DSM 45584</strain>
    </source>
</reference>
<dbReference type="RefSeq" id="WP_184725694.1">
    <property type="nucleotide sequence ID" value="NZ_JACHIW010000001.1"/>
</dbReference>
<keyword evidence="2" id="KW-1185">Reference proteome</keyword>
<organism evidence="1 2">
    <name type="scientific">Saccharopolyspora phatthalungensis</name>
    <dbReference type="NCBI Taxonomy" id="664693"/>
    <lineage>
        <taxon>Bacteria</taxon>
        <taxon>Bacillati</taxon>
        <taxon>Actinomycetota</taxon>
        <taxon>Actinomycetes</taxon>
        <taxon>Pseudonocardiales</taxon>
        <taxon>Pseudonocardiaceae</taxon>
        <taxon>Saccharopolyspora</taxon>
    </lineage>
</organism>
<protein>
    <submittedName>
        <fullName evidence="1">Uncharacterized protein</fullName>
    </submittedName>
</protein>
<proteinExistence type="predicted"/>
<evidence type="ECO:0000313" key="1">
    <source>
        <dbReference type="EMBL" id="MBB5154193.1"/>
    </source>
</evidence>
<comment type="caution">
    <text evidence="1">The sequence shown here is derived from an EMBL/GenBank/DDBJ whole genome shotgun (WGS) entry which is preliminary data.</text>
</comment>
<dbReference type="AlphaFoldDB" id="A0A840QBG4"/>
<dbReference type="EMBL" id="JACHIW010000001">
    <property type="protein sequence ID" value="MBB5154193.1"/>
    <property type="molecule type" value="Genomic_DNA"/>
</dbReference>
<accession>A0A840QBG4</accession>
<dbReference type="Proteomes" id="UP000584374">
    <property type="component" value="Unassembled WGS sequence"/>
</dbReference>